<keyword evidence="5" id="KW-0067">ATP-binding</keyword>
<gene>
    <name evidence="9" type="ORF">PYX00_008262</name>
</gene>
<dbReference type="PANTHER" id="PTHR12358:SF112">
    <property type="entry name" value="LD11247P-RELATED"/>
    <property type="match status" value="1"/>
</dbReference>
<organism evidence="9">
    <name type="scientific">Menopon gallinae</name>
    <name type="common">poultry shaft louse</name>
    <dbReference type="NCBI Taxonomy" id="328185"/>
    <lineage>
        <taxon>Eukaryota</taxon>
        <taxon>Metazoa</taxon>
        <taxon>Ecdysozoa</taxon>
        <taxon>Arthropoda</taxon>
        <taxon>Hexapoda</taxon>
        <taxon>Insecta</taxon>
        <taxon>Pterygota</taxon>
        <taxon>Neoptera</taxon>
        <taxon>Paraneoptera</taxon>
        <taxon>Psocodea</taxon>
        <taxon>Troctomorpha</taxon>
        <taxon>Phthiraptera</taxon>
        <taxon>Amblycera</taxon>
        <taxon>Menoponidae</taxon>
        <taxon>Menopon</taxon>
    </lineage>
</organism>
<evidence type="ECO:0000256" key="2">
    <source>
        <dbReference type="ARBA" id="ARBA00022679"/>
    </source>
</evidence>
<evidence type="ECO:0000256" key="1">
    <source>
        <dbReference type="ARBA" id="ARBA00004308"/>
    </source>
</evidence>
<dbReference type="FunFam" id="3.40.50.10330:FF:000005">
    <property type="entry name" value="Sphingosine kinase 2"/>
    <property type="match status" value="1"/>
</dbReference>
<dbReference type="InterPro" id="IPR017438">
    <property type="entry name" value="ATP-NAD_kinase_N"/>
</dbReference>
<dbReference type="GO" id="GO:0005524">
    <property type="term" value="F:ATP binding"/>
    <property type="evidence" value="ECO:0007669"/>
    <property type="project" value="UniProtKB-KW"/>
</dbReference>
<keyword evidence="4" id="KW-0418">Kinase</keyword>
<dbReference type="PROSITE" id="PS50146">
    <property type="entry name" value="DAGK"/>
    <property type="match status" value="1"/>
</dbReference>
<dbReference type="EMBL" id="JARGDH010000004">
    <property type="protein sequence ID" value="KAL0271016.1"/>
    <property type="molecule type" value="Genomic_DNA"/>
</dbReference>
<accession>A0AAW2HNI0</accession>
<evidence type="ECO:0000313" key="9">
    <source>
        <dbReference type="EMBL" id="KAL0271016.1"/>
    </source>
</evidence>
<name>A0AAW2HNI0_9NEOP</name>
<keyword evidence="6" id="KW-0472">Membrane</keyword>
<evidence type="ECO:0000256" key="3">
    <source>
        <dbReference type="ARBA" id="ARBA00022741"/>
    </source>
</evidence>
<dbReference type="GO" id="GO:0008481">
    <property type="term" value="F:sphingosine kinase activity"/>
    <property type="evidence" value="ECO:0007669"/>
    <property type="project" value="UniProtKB-EC"/>
</dbReference>
<dbReference type="GO" id="GO:0012505">
    <property type="term" value="C:endomembrane system"/>
    <property type="evidence" value="ECO:0007669"/>
    <property type="project" value="UniProtKB-SubCell"/>
</dbReference>
<dbReference type="GO" id="GO:0046512">
    <property type="term" value="P:sphingosine biosynthetic process"/>
    <property type="evidence" value="ECO:0007669"/>
    <property type="project" value="TreeGrafter"/>
</dbReference>
<sequence length="419" mass="47697">MGSGEKEPVRMKRLPKKLFLATAPKIRVSYHESHVTQVMMQNGPSSKMDGSSVGSDTVLEETFYIFSKKNTVYKVKLTEKGLLLVKDSNGQSKTETIRIDDIVGASCMRRNRKSSPGSCVCGPNPRKKDLKVVDEYLYEHDENDVSAYLYIYAYVLKKYWVKSGERRERMTITLRFRSFDKFEDNVREAQRWRTALKCLIRKRPVPGCIKYHGERELISSPVSSIDEPRQILVLLNPKSGPGRAKEQFQTRVAPIFCEAEVGYDLYVTKHANYARDFVRVRDIYQWRAIVVVGGDGILFEVINGVFERPDWETVISEISFGIIPCGSGNGLAKAIAHSLHEPYDKNPYLTSTLNVISGKTVPMDIVRVETTKDIMFSFLTIGWGLVADIDIESEKLRAIGSQRFPIWSVARLLGLRTYR</sequence>
<protein>
    <recommendedName>
        <fullName evidence="7">sphingosine kinase</fullName>
        <ecNumber evidence="7">2.7.1.91</ecNumber>
    </recommendedName>
</protein>
<dbReference type="GO" id="GO:0005737">
    <property type="term" value="C:cytoplasm"/>
    <property type="evidence" value="ECO:0007669"/>
    <property type="project" value="TreeGrafter"/>
</dbReference>
<dbReference type="SMART" id="SM00046">
    <property type="entry name" value="DAGKc"/>
    <property type="match status" value="1"/>
</dbReference>
<dbReference type="GO" id="GO:0016020">
    <property type="term" value="C:membrane"/>
    <property type="evidence" value="ECO:0007669"/>
    <property type="project" value="TreeGrafter"/>
</dbReference>
<dbReference type="Gene3D" id="3.40.50.10330">
    <property type="entry name" value="Probable inorganic polyphosphate/atp-NAD kinase, domain 1"/>
    <property type="match status" value="1"/>
</dbReference>
<evidence type="ECO:0000256" key="6">
    <source>
        <dbReference type="ARBA" id="ARBA00023136"/>
    </source>
</evidence>
<dbReference type="EC" id="2.7.1.91" evidence="7"/>
<dbReference type="Pfam" id="PF00781">
    <property type="entry name" value="DAGK_cat"/>
    <property type="match status" value="1"/>
</dbReference>
<comment type="subcellular location">
    <subcellularLocation>
        <location evidence="1">Endomembrane system</location>
    </subcellularLocation>
</comment>
<dbReference type="InterPro" id="IPR016064">
    <property type="entry name" value="NAD/diacylglycerol_kinase_sf"/>
</dbReference>
<dbReference type="AlphaFoldDB" id="A0AAW2HNI0"/>
<evidence type="ECO:0000256" key="5">
    <source>
        <dbReference type="ARBA" id="ARBA00022840"/>
    </source>
</evidence>
<comment type="caution">
    <text evidence="9">The sequence shown here is derived from an EMBL/GenBank/DDBJ whole genome shotgun (WGS) entry which is preliminary data.</text>
</comment>
<reference evidence="9" key="1">
    <citation type="journal article" date="2024" name="Gigascience">
        <title>Chromosome-level genome of the poultry shaft louse Menopon gallinae provides insight into the host-switching and adaptive evolution of parasitic lice.</title>
        <authorList>
            <person name="Xu Y."/>
            <person name="Ma L."/>
            <person name="Liu S."/>
            <person name="Liang Y."/>
            <person name="Liu Q."/>
            <person name="He Z."/>
            <person name="Tian L."/>
            <person name="Duan Y."/>
            <person name="Cai W."/>
            <person name="Li H."/>
            <person name="Song F."/>
        </authorList>
    </citation>
    <scope>NUCLEOTIDE SEQUENCE</scope>
    <source>
        <strain evidence="9">Cailab_2023a</strain>
    </source>
</reference>
<dbReference type="PANTHER" id="PTHR12358">
    <property type="entry name" value="SPHINGOSINE KINASE"/>
    <property type="match status" value="1"/>
</dbReference>
<keyword evidence="3" id="KW-0547">Nucleotide-binding</keyword>
<dbReference type="InterPro" id="IPR050187">
    <property type="entry name" value="Lipid_Phosphate_FormReg"/>
</dbReference>
<proteinExistence type="predicted"/>
<dbReference type="SUPFAM" id="SSF111331">
    <property type="entry name" value="NAD kinase/diacylglycerol kinase-like"/>
    <property type="match status" value="1"/>
</dbReference>
<evidence type="ECO:0000259" key="8">
    <source>
        <dbReference type="PROSITE" id="PS50146"/>
    </source>
</evidence>
<evidence type="ECO:0000256" key="4">
    <source>
        <dbReference type="ARBA" id="ARBA00022777"/>
    </source>
</evidence>
<dbReference type="InterPro" id="IPR001206">
    <property type="entry name" value="Diacylglycerol_kinase_cat_dom"/>
</dbReference>
<feature type="domain" description="DAGKc" evidence="8">
    <location>
        <begin position="226"/>
        <end position="372"/>
    </location>
</feature>
<keyword evidence="2" id="KW-0808">Transferase</keyword>
<evidence type="ECO:0000256" key="7">
    <source>
        <dbReference type="ARBA" id="ARBA00044037"/>
    </source>
</evidence>
<dbReference type="GO" id="GO:0042981">
    <property type="term" value="P:regulation of apoptotic process"/>
    <property type="evidence" value="ECO:0007669"/>
    <property type="project" value="UniProtKB-ARBA"/>
</dbReference>
<dbReference type="Gene3D" id="2.60.200.40">
    <property type="match status" value="1"/>
</dbReference>